<sequence>MPLVSKELLDISELKMINLAICDGVANDSAWLTVTEPISVTLVCQQLSLAVFSAAHRTSAGGASRPAAQA</sequence>
<evidence type="ECO:0000313" key="1">
    <source>
        <dbReference type="EMBL" id="KAK7487989.1"/>
    </source>
</evidence>
<accession>A0ABD0KLJ3</accession>
<evidence type="ECO:0000313" key="2">
    <source>
        <dbReference type="Proteomes" id="UP001519460"/>
    </source>
</evidence>
<dbReference type="Proteomes" id="UP001519460">
    <property type="component" value="Unassembled WGS sequence"/>
</dbReference>
<dbReference type="EMBL" id="JACVVK020000156">
    <property type="protein sequence ID" value="KAK7487989.1"/>
    <property type="molecule type" value="Genomic_DNA"/>
</dbReference>
<name>A0ABD0KLJ3_9CAEN</name>
<organism evidence="1 2">
    <name type="scientific">Batillaria attramentaria</name>
    <dbReference type="NCBI Taxonomy" id="370345"/>
    <lineage>
        <taxon>Eukaryota</taxon>
        <taxon>Metazoa</taxon>
        <taxon>Spiralia</taxon>
        <taxon>Lophotrochozoa</taxon>
        <taxon>Mollusca</taxon>
        <taxon>Gastropoda</taxon>
        <taxon>Caenogastropoda</taxon>
        <taxon>Sorbeoconcha</taxon>
        <taxon>Cerithioidea</taxon>
        <taxon>Batillariidae</taxon>
        <taxon>Batillaria</taxon>
    </lineage>
</organism>
<keyword evidence="2" id="KW-1185">Reference proteome</keyword>
<comment type="caution">
    <text evidence="1">The sequence shown here is derived from an EMBL/GenBank/DDBJ whole genome shotgun (WGS) entry which is preliminary data.</text>
</comment>
<gene>
    <name evidence="1" type="ORF">BaRGS_00020734</name>
</gene>
<reference evidence="1 2" key="1">
    <citation type="journal article" date="2023" name="Sci. Data">
        <title>Genome assembly of the Korean intertidal mud-creeper Batillaria attramentaria.</title>
        <authorList>
            <person name="Patra A.K."/>
            <person name="Ho P.T."/>
            <person name="Jun S."/>
            <person name="Lee S.J."/>
            <person name="Kim Y."/>
            <person name="Won Y.J."/>
        </authorList>
    </citation>
    <scope>NUCLEOTIDE SEQUENCE [LARGE SCALE GENOMIC DNA]</scope>
    <source>
        <strain evidence="1">Wonlab-2016</strain>
    </source>
</reference>
<proteinExistence type="predicted"/>
<dbReference type="AlphaFoldDB" id="A0ABD0KLJ3"/>
<protein>
    <submittedName>
        <fullName evidence="1">Uncharacterized protein</fullName>
    </submittedName>
</protein>